<dbReference type="InterPro" id="IPR053967">
    <property type="entry name" value="LlgE_F_G-like_D1"/>
</dbReference>
<evidence type="ECO:0000256" key="5">
    <source>
        <dbReference type="RuleBase" id="RU362116"/>
    </source>
</evidence>
<dbReference type="InterPro" id="IPR001444">
    <property type="entry name" value="Flag_bb_rod_N"/>
</dbReference>
<protein>
    <recommendedName>
        <fullName evidence="2 4">Flagellar basal-body rod protein FlgG</fullName>
    </recommendedName>
</protein>
<dbReference type="PANTHER" id="PTHR30435:SF19">
    <property type="entry name" value="FLAGELLAR BASAL-BODY ROD PROTEIN FLGG"/>
    <property type="match status" value="1"/>
</dbReference>
<dbReference type="Pfam" id="PF06429">
    <property type="entry name" value="Flg_bbr_C"/>
    <property type="match status" value="1"/>
</dbReference>
<dbReference type="Pfam" id="PF22692">
    <property type="entry name" value="LlgE_F_G_D1"/>
    <property type="match status" value="1"/>
</dbReference>
<dbReference type="NCBIfam" id="TIGR02490">
    <property type="entry name" value="flgF"/>
    <property type="match status" value="1"/>
</dbReference>
<dbReference type="Pfam" id="PF00460">
    <property type="entry name" value="Flg_bb_rod"/>
    <property type="match status" value="1"/>
</dbReference>
<dbReference type="InterPro" id="IPR012834">
    <property type="entry name" value="FlgG_G_neg"/>
</dbReference>
<dbReference type="OrthoDB" id="9804559at2"/>
<accession>A0A402CSA9</accession>
<evidence type="ECO:0000259" key="8">
    <source>
        <dbReference type="Pfam" id="PF22692"/>
    </source>
</evidence>
<comment type="similarity">
    <text evidence="1 5">Belongs to the flagella basal body rod proteins family.</text>
</comment>
<feature type="domain" description="Flagellar hook protein FlgE/F/G-like D1" evidence="8">
    <location>
        <begin position="96"/>
        <end position="159"/>
    </location>
</feature>
<evidence type="ECO:0000259" key="7">
    <source>
        <dbReference type="Pfam" id="PF06429"/>
    </source>
</evidence>
<keyword evidence="9" id="KW-0282">Flagellum</keyword>
<dbReference type="InterPro" id="IPR020013">
    <property type="entry name" value="Flagellar_FlgE/F/G"/>
</dbReference>
<dbReference type="GO" id="GO:0009426">
    <property type="term" value="C:bacterial-type flagellum basal body, distal rod"/>
    <property type="evidence" value="ECO:0007669"/>
    <property type="project" value="UniProtKB-UniRule"/>
</dbReference>
<keyword evidence="10" id="KW-1185">Reference proteome</keyword>
<organism evidence="9 10">
    <name type="scientific">Capsulimonas corticalis</name>
    <dbReference type="NCBI Taxonomy" id="2219043"/>
    <lineage>
        <taxon>Bacteria</taxon>
        <taxon>Bacillati</taxon>
        <taxon>Armatimonadota</taxon>
        <taxon>Armatimonadia</taxon>
        <taxon>Capsulimonadales</taxon>
        <taxon>Capsulimonadaceae</taxon>
        <taxon>Capsulimonas</taxon>
    </lineage>
</organism>
<dbReference type="AlphaFoldDB" id="A0A402CSA9"/>
<dbReference type="Proteomes" id="UP000287394">
    <property type="component" value="Chromosome"/>
</dbReference>
<dbReference type="EMBL" id="AP025739">
    <property type="protein sequence ID" value="BDI28305.1"/>
    <property type="molecule type" value="Genomic_DNA"/>
</dbReference>
<keyword evidence="5" id="KW-0975">Bacterial flagellum</keyword>
<evidence type="ECO:0000256" key="4">
    <source>
        <dbReference type="NCBIfam" id="TIGR02488"/>
    </source>
</evidence>
<dbReference type="NCBIfam" id="TIGR03506">
    <property type="entry name" value="FlgEFG_subfam"/>
    <property type="match status" value="2"/>
</dbReference>
<evidence type="ECO:0000256" key="2">
    <source>
        <dbReference type="ARBA" id="ARBA00017948"/>
    </source>
</evidence>
<name>A0A402CSA9_9BACT</name>
<evidence type="ECO:0000256" key="3">
    <source>
        <dbReference type="ARBA" id="ARBA00025933"/>
    </source>
</evidence>
<gene>
    <name evidence="9" type="primary">flgG</name>
    <name evidence="9" type="ORF">CCAX7_003560</name>
</gene>
<dbReference type="PROSITE" id="PS00588">
    <property type="entry name" value="FLAGELLA_BB_ROD"/>
    <property type="match status" value="1"/>
</dbReference>
<proteinExistence type="inferred from homology"/>
<keyword evidence="9" id="KW-0966">Cell projection</keyword>
<dbReference type="KEGG" id="ccot:CCAX7_003560"/>
<feature type="domain" description="Flagellar basal-body/hook protein C-terminal" evidence="7">
    <location>
        <begin position="216"/>
        <end position="260"/>
    </location>
</feature>
<dbReference type="NCBIfam" id="TIGR02488">
    <property type="entry name" value="flgG_G_neg"/>
    <property type="match status" value="1"/>
</dbReference>
<keyword evidence="9" id="KW-0969">Cilium</keyword>
<comment type="subcellular location">
    <subcellularLocation>
        <location evidence="5">Bacterial flagellum basal body</location>
    </subcellularLocation>
</comment>
<dbReference type="InterPro" id="IPR012836">
    <property type="entry name" value="FlgF"/>
</dbReference>
<feature type="domain" description="Flagellar basal body rod protein N-terminal" evidence="6">
    <location>
        <begin position="5"/>
        <end position="35"/>
    </location>
</feature>
<evidence type="ECO:0000313" key="10">
    <source>
        <dbReference type="Proteomes" id="UP000287394"/>
    </source>
</evidence>
<evidence type="ECO:0000313" key="9">
    <source>
        <dbReference type="EMBL" id="BDI28305.1"/>
    </source>
</evidence>
<comment type="subunit">
    <text evidence="3">The basal body constitutes a major portion of the flagellar organelle and consists of four rings (L,P,S, and M) mounted on a central rod. The rod consists of about 26 subunits of FlgG in the distal portion, and FlgB, FlgC and FlgF are thought to build up the proximal portion of the rod with about 6 subunits each.</text>
</comment>
<evidence type="ECO:0000259" key="6">
    <source>
        <dbReference type="Pfam" id="PF00460"/>
    </source>
</evidence>
<dbReference type="InterPro" id="IPR037925">
    <property type="entry name" value="FlgE/F/G-like"/>
</dbReference>
<sequence length="262" mass="27529">MMRALYTSATGMMAQQLNMDVIANNLANVNTTGFKRSRADFQDLLYQEMRPAGTVVAQGAQAPTGVEVGLGVKTGATETMFDQGTFQNTGNKLDVAIEGDGFYKVLLPDGSTGYTRDGAFKRDSQGKLVNSDGMAIQPEITIPSTATDIAIGKDGTVSVTEAGNSTPQTIGKITLTQFSNPAGLKHLGGNNFAATDASGSPVDGTAGQGGFGTLSQGILEMSNVQIVQEMVNMITAQRAYETNSKSIQTADEMLQTANQLKH</sequence>
<dbReference type="PANTHER" id="PTHR30435">
    <property type="entry name" value="FLAGELLAR PROTEIN"/>
    <property type="match status" value="1"/>
</dbReference>
<dbReference type="InterPro" id="IPR010930">
    <property type="entry name" value="Flg_bb/hook_C_dom"/>
</dbReference>
<reference evidence="9 10" key="1">
    <citation type="journal article" date="2019" name="Int. J. Syst. Evol. Microbiol.">
        <title>Capsulimonas corticalis gen. nov., sp. nov., an aerobic capsulated bacterium, of a novel bacterial order, Capsulimonadales ord. nov., of the class Armatimonadia of the phylum Armatimonadetes.</title>
        <authorList>
            <person name="Li J."/>
            <person name="Kudo C."/>
            <person name="Tonouchi A."/>
        </authorList>
    </citation>
    <scope>NUCLEOTIDE SEQUENCE [LARGE SCALE GENOMIC DNA]</scope>
    <source>
        <strain evidence="9 10">AX-7</strain>
    </source>
</reference>
<dbReference type="RefSeq" id="WP_119320248.1">
    <property type="nucleotide sequence ID" value="NZ_AP025739.1"/>
</dbReference>
<dbReference type="GO" id="GO:0071978">
    <property type="term" value="P:bacterial-type flagellum-dependent swarming motility"/>
    <property type="evidence" value="ECO:0007669"/>
    <property type="project" value="TreeGrafter"/>
</dbReference>
<dbReference type="InterPro" id="IPR019776">
    <property type="entry name" value="Flagellar_basal_body_rod_CS"/>
</dbReference>
<evidence type="ECO:0000256" key="1">
    <source>
        <dbReference type="ARBA" id="ARBA00009677"/>
    </source>
</evidence>
<dbReference type="SUPFAM" id="SSF117143">
    <property type="entry name" value="Flagellar hook protein flgE"/>
    <property type="match status" value="1"/>
</dbReference>